<dbReference type="PANTHER" id="PTHR31232:SF149">
    <property type="entry name" value="S-PROTEIN HOMOLOG"/>
    <property type="match status" value="1"/>
</dbReference>
<organism evidence="7 8">
    <name type="scientific">Punica granatum</name>
    <name type="common">Pomegranate</name>
    <dbReference type="NCBI Taxonomy" id="22663"/>
    <lineage>
        <taxon>Eukaryota</taxon>
        <taxon>Viridiplantae</taxon>
        <taxon>Streptophyta</taxon>
        <taxon>Embryophyta</taxon>
        <taxon>Tracheophyta</taxon>
        <taxon>Spermatophyta</taxon>
        <taxon>Magnoliopsida</taxon>
        <taxon>eudicotyledons</taxon>
        <taxon>Gunneridae</taxon>
        <taxon>Pentapetalae</taxon>
        <taxon>rosids</taxon>
        <taxon>malvids</taxon>
        <taxon>Myrtales</taxon>
        <taxon>Lythraceae</taxon>
        <taxon>Punica</taxon>
    </lineage>
</organism>
<comment type="similarity">
    <text evidence="2 6">Belongs to the plant self-incompatibility (S1) protein family.</text>
</comment>
<dbReference type="Proteomes" id="UP000197138">
    <property type="component" value="Unassembled WGS sequence"/>
</dbReference>
<dbReference type="PANTHER" id="PTHR31232">
    <property type="match status" value="1"/>
</dbReference>
<evidence type="ECO:0000256" key="3">
    <source>
        <dbReference type="ARBA" id="ARBA00022471"/>
    </source>
</evidence>
<evidence type="ECO:0000256" key="2">
    <source>
        <dbReference type="ARBA" id="ARBA00005581"/>
    </source>
</evidence>
<accession>A0A218XQ29</accession>
<comment type="caution">
    <text evidence="7">The sequence shown here is derived from an EMBL/GenBank/DDBJ whole genome shotgun (WGS) entry which is preliminary data.</text>
</comment>
<evidence type="ECO:0000313" key="7">
    <source>
        <dbReference type="EMBL" id="OWM86888.1"/>
    </source>
</evidence>
<keyword evidence="3 6" id="KW-0713">Self-incompatibility</keyword>
<evidence type="ECO:0000256" key="1">
    <source>
        <dbReference type="ARBA" id="ARBA00004613"/>
    </source>
</evidence>
<dbReference type="Pfam" id="PF05938">
    <property type="entry name" value="Self-incomp_S1"/>
    <property type="match status" value="2"/>
</dbReference>
<evidence type="ECO:0000256" key="5">
    <source>
        <dbReference type="ARBA" id="ARBA00022729"/>
    </source>
</evidence>
<dbReference type="GO" id="GO:0005576">
    <property type="term" value="C:extracellular region"/>
    <property type="evidence" value="ECO:0007669"/>
    <property type="project" value="UniProtKB-SubCell"/>
</dbReference>
<dbReference type="GO" id="GO:0060320">
    <property type="term" value="P:rejection of self pollen"/>
    <property type="evidence" value="ECO:0007669"/>
    <property type="project" value="UniProtKB-KW"/>
</dbReference>
<gene>
    <name evidence="7" type="ORF">CDL15_Pgr015924</name>
</gene>
<keyword evidence="5 6" id="KW-0732">Signal</keyword>
<protein>
    <recommendedName>
        <fullName evidence="6">S-protein homolog</fullName>
    </recommendedName>
</protein>
<feature type="chain" id="PRO_5025091781" description="S-protein homolog" evidence="6">
    <location>
        <begin position="29"/>
        <end position="267"/>
    </location>
</feature>
<reference evidence="8" key="1">
    <citation type="journal article" date="2017" name="Plant J.">
        <title>The pomegranate (Punica granatum L.) genome and the genomics of punicalagin biosynthesis.</title>
        <authorList>
            <person name="Qin G."/>
            <person name="Xu C."/>
            <person name="Ming R."/>
            <person name="Tang H."/>
            <person name="Guyot R."/>
            <person name="Kramer E.M."/>
            <person name="Hu Y."/>
            <person name="Yi X."/>
            <person name="Qi Y."/>
            <person name="Xu X."/>
            <person name="Gao Z."/>
            <person name="Pan H."/>
            <person name="Jian J."/>
            <person name="Tian Y."/>
            <person name="Yue Z."/>
            <person name="Xu Y."/>
        </authorList>
    </citation>
    <scope>NUCLEOTIDE SEQUENCE [LARGE SCALE GENOMIC DNA]</scope>
    <source>
        <strain evidence="8">cv. Dabenzi</strain>
    </source>
</reference>
<dbReference type="EMBL" id="MTKT01001080">
    <property type="protein sequence ID" value="OWM86888.1"/>
    <property type="molecule type" value="Genomic_DNA"/>
</dbReference>
<sequence>MFKKYGSSVNVFISLLMLWNHGAIVADAKTTVKIVPDYPGKSSFGIHCESGDDDLGGHIIAQGSYYSFSFKPNITPWGSTLFHYALNWEGRGLSFEIYNGDRDLNNRCDELCLWKVRLDGVSGMSQKYASPIILVFLLMLWNQGTIFADAQRGPLVTSVRVIPIYGADVGFNIHCKSSSGVDLGDHLIVKGGTYGIDITPSQPGKTIYLCSVQWQGRGVAFVIYSEDRDYNNRCNNLCLWAVREDGVVGQREDAHGLDFDLHFPWTQ</sequence>
<feature type="signal peptide" evidence="6">
    <location>
        <begin position="1"/>
        <end position="28"/>
    </location>
</feature>
<dbReference type="AlphaFoldDB" id="A0A218XQ29"/>
<keyword evidence="4 6" id="KW-0964">Secreted</keyword>
<name>A0A218XQ29_PUNGR</name>
<dbReference type="InterPro" id="IPR010264">
    <property type="entry name" value="Self-incomp_S1"/>
</dbReference>
<proteinExistence type="inferred from homology"/>
<comment type="subcellular location">
    <subcellularLocation>
        <location evidence="1 6">Secreted</location>
    </subcellularLocation>
</comment>
<evidence type="ECO:0000313" key="8">
    <source>
        <dbReference type="Proteomes" id="UP000197138"/>
    </source>
</evidence>
<evidence type="ECO:0000256" key="4">
    <source>
        <dbReference type="ARBA" id="ARBA00022525"/>
    </source>
</evidence>
<evidence type="ECO:0000256" key="6">
    <source>
        <dbReference type="RuleBase" id="RU367044"/>
    </source>
</evidence>